<evidence type="ECO:0000256" key="3">
    <source>
        <dbReference type="ARBA" id="ARBA00023150"/>
    </source>
</evidence>
<gene>
    <name evidence="6" type="ORF">MEDL_38896</name>
</gene>
<dbReference type="InterPro" id="IPR015424">
    <property type="entry name" value="PyrdxlP-dep_Trfase"/>
</dbReference>
<accession>A0A8S3SY36</accession>
<dbReference type="SUPFAM" id="SSF141673">
    <property type="entry name" value="MOSC N-terminal domain-like"/>
    <property type="match status" value="1"/>
</dbReference>
<dbReference type="PROSITE" id="PS51340">
    <property type="entry name" value="MOSC"/>
    <property type="match status" value="1"/>
</dbReference>
<evidence type="ECO:0000256" key="2">
    <source>
        <dbReference type="ARBA" id="ARBA00022898"/>
    </source>
</evidence>
<evidence type="ECO:0000313" key="7">
    <source>
        <dbReference type="Proteomes" id="UP000683360"/>
    </source>
</evidence>
<comment type="cofactor">
    <cofactor evidence="4">
        <name>pyridoxal 5'-phosphate</name>
        <dbReference type="ChEBI" id="CHEBI:597326"/>
    </cofactor>
</comment>
<keyword evidence="3 4" id="KW-0501">Molybdenum cofactor biosynthesis</keyword>
<dbReference type="InterPro" id="IPR005302">
    <property type="entry name" value="MoCF_Sase_C"/>
</dbReference>
<dbReference type="InterPro" id="IPR005303">
    <property type="entry name" value="MOCOS_middle"/>
</dbReference>
<dbReference type="HAMAP" id="MF_03050">
    <property type="entry name" value="MOCOS"/>
    <property type="match status" value="1"/>
</dbReference>
<comment type="similarity">
    <text evidence="4">Belongs to the class-V pyridoxal-phosphate-dependent aminotransferase family. MOCOS subfamily.</text>
</comment>
<dbReference type="OrthoDB" id="420046at2759"/>
<dbReference type="Gene3D" id="3.90.1150.10">
    <property type="entry name" value="Aspartate Aminotransferase, domain 1"/>
    <property type="match status" value="1"/>
</dbReference>
<keyword evidence="7" id="KW-1185">Reference proteome</keyword>
<dbReference type="Pfam" id="PF03473">
    <property type="entry name" value="MOSC"/>
    <property type="match status" value="1"/>
</dbReference>
<dbReference type="AlphaFoldDB" id="A0A8S3SY36"/>
<dbReference type="GO" id="GO:0030170">
    <property type="term" value="F:pyridoxal phosphate binding"/>
    <property type="evidence" value="ECO:0007669"/>
    <property type="project" value="UniProtKB-UniRule"/>
</dbReference>
<dbReference type="PANTHER" id="PTHR14237">
    <property type="entry name" value="MOLYBDOPTERIN COFACTOR SULFURASE MOSC"/>
    <property type="match status" value="1"/>
</dbReference>
<evidence type="ECO:0000256" key="1">
    <source>
        <dbReference type="ARBA" id="ARBA00022679"/>
    </source>
</evidence>
<dbReference type="EMBL" id="CAJPWZ010001860">
    <property type="protein sequence ID" value="CAG2225777.1"/>
    <property type="molecule type" value="Genomic_DNA"/>
</dbReference>
<keyword evidence="2 4" id="KW-0663">Pyridoxal phosphate</keyword>
<dbReference type="GO" id="GO:0006777">
    <property type="term" value="P:Mo-molybdopterin cofactor biosynthetic process"/>
    <property type="evidence" value="ECO:0007669"/>
    <property type="project" value="UniProtKB-UniRule"/>
</dbReference>
<dbReference type="InterPro" id="IPR015421">
    <property type="entry name" value="PyrdxlP-dep_Trfase_major"/>
</dbReference>
<comment type="caution">
    <text evidence="6">The sequence shown here is derived from an EMBL/GenBank/DDBJ whole genome shotgun (WGS) entry which is preliminary data.</text>
</comment>
<dbReference type="PANTHER" id="PTHR14237:SF80">
    <property type="entry name" value="MOLYBDENUM COFACTOR SULFURASE"/>
    <property type="match status" value="1"/>
</dbReference>
<dbReference type="GO" id="GO:0016829">
    <property type="term" value="F:lyase activity"/>
    <property type="evidence" value="ECO:0007669"/>
    <property type="project" value="UniProtKB-UniRule"/>
</dbReference>
<dbReference type="GO" id="GO:0008265">
    <property type="term" value="F:molybdenum cofactor sulfurtransferase activity"/>
    <property type="evidence" value="ECO:0007669"/>
    <property type="project" value="UniProtKB-UniRule"/>
</dbReference>
<organism evidence="6 7">
    <name type="scientific">Mytilus edulis</name>
    <name type="common">Blue mussel</name>
    <dbReference type="NCBI Taxonomy" id="6550"/>
    <lineage>
        <taxon>Eukaryota</taxon>
        <taxon>Metazoa</taxon>
        <taxon>Spiralia</taxon>
        <taxon>Lophotrochozoa</taxon>
        <taxon>Mollusca</taxon>
        <taxon>Bivalvia</taxon>
        <taxon>Autobranchia</taxon>
        <taxon>Pteriomorphia</taxon>
        <taxon>Mytilida</taxon>
        <taxon>Mytiloidea</taxon>
        <taxon>Mytilidae</taxon>
        <taxon>Mytilinae</taxon>
        <taxon>Mytilus</taxon>
    </lineage>
</organism>
<dbReference type="Gene3D" id="3.40.640.10">
    <property type="entry name" value="Type I PLP-dependent aspartate aminotransferase-like (Major domain)"/>
    <property type="match status" value="1"/>
</dbReference>
<reference evidence="6" key="1">
    <citation type="submission" date="2021-03" db="EMBL/GenBank/DDBJ databases">
        <authorList>
            <person name="Bekaert M."/>
        </authorList>
    </citation>
    <scope>NUCLEOTIDE SEQUENCE</scope>
</reference>
<feature type="domain" description="MOSC" evidence="5">
    <location>
        <begin position="714"/>
        <end position="873"/>
    </location>
</feature>
<name>A0A8S3SY36_MYTED</name>
<protein>
    <recommendedName>
        <fullName evidence="4">Molybdenum cofactor sulfurase</fullName>
        <shortName evidence="4">MCS</shortName>
        <shortName evidence="4">MOS</shortName>
        <shortName evidence="4">MoCo sulfurase</shortName>
        <ecNumber evidence="4">2.8.1.9</ecNumber>
    </recommendedName>
    <alternativeName>
        <fullName evidence="4">Molybdenum cofactor sulfurtransferase</fullName>
    </alternativeName>
</protein>
<dbReference type="Proteomes" id="UP000683360">
    <property type="component" value="Unassembled WGS sequence"/>
</dbReference>
<proteinExistence type="inferred from homology"/>
<comment type="function">
    <text evidence="4">Sulfurates the molybdenum cofactor. Sulfation of molybdenum is essential for xanthine dehydrogenase (XDH) and aldehyde oxidase (ADO) enzymes in which molybdenum cofactor is liganded by 1 oxygen and 1 sulfur atom in active form.</text>
</comment>
<feature type="modified residue" description="N6-(pyridoxal phosphate)lysine" evidence="4">
    <location>
        <position position="270"/>
    </location>
</feature>
<dbReference type="Pfam" id="PF00266">
    <property type="entry name" value="Aminotran_5"/>
    <property type="match status" value="2"/>
</dbReference>
<dbReference type="InterPro" id="IPR015422">
    <property type="entry name" value="PyrdxlP-dep_Trfase_small"/>
</dbReference>
<dbReference type="Pfam" id="PF03476">
    <property type="entry name" value="MOSC_N"/>
    <property type="match status" value="1"/>
</dbReference>
<dbReference type="EC" id="2.8.1.9" evidence="4"/>
<keyword evidence="1 4" id="KW-0808">Transferase</keyword>
<evidence type="ECO:0000259" key="5">
    <source>
        <dbReference type="PROSITE" id="PS51340"/>
    </source>
</evidence>
<feature type="active site" evidence="4">
    <location>
        <position position="432"/>
    </location>
</feature>
<comment type="catalytic activity">
    <reaction evidence="4">
        <text>Mo-molybdopterin + L-cysteine + AH2 = thio-Mo-molybdopterin + L-alanine + A + H2O</text>
        <dbReference type="Rhea" id="RHEA:42636"/>
        <dbReference type="ChEBI" id="CHEBI:13193"/>
        <dbReference type="ChEBI" id="CHEBI:15377"/>
        <dbReference type="ChEBI" id="CHEBI:17499"/>
        <dbReference type="ChEBI" id="CHEBI:35235"/>
        <dbReference type="ChEBI" id="CHEBI:57972"/>
        <dbReference type="ChEBI" id="CHEBI:71302"/>
        <dbReference type="ChEBI" id="CHEBI:82685"/>
        <dbReference type="EC" id="2.8.1.9"/>
    </reaction>
</comment>
<dbReference type="InterPro" id="IPR000192">
    <property type="entry name" value="Aminotrans_V_dom"/>
</dbReference>
<evidence type="ECO:0000256" key="4">
    <source>
        <dbReference type="HAMAP-Rule" id="MF_03050"/>
    </source>
</evidence>
<sequence length="873" mass="98122">MMAKDGLLNSSLNFDRVVEFPQLKESVYVDHAGTTLYSKSQIEAHHKELLSNLYGNPHSRSQSSRLTTDAIDQIRYRVLQLFNTTSDEYTVIFTSGCTGALKLVAESFDFYTENNCHGNKNEISRIEKCDKEKVDELVDDPGNHEFKVKSGCFAYLLDNHTSVQGMREIVNAGDILCVEETTDDNFKIHYVKKGKSKNGNSLFVYPAQSNYCGRKYPMKWINKIHQGQLPFQRSFPGRWFVVLDAASYVSTSHLDLSLNKPDFVSLSFYKIFGFPTGIGALLVKNKSADVLKKTYFGGGTVGVSSPTECTHINRSSLSDSSGEKNANNLSLQMIGRHSDLKCDSYHTGGMKSISRHTFIVAQYFHHYLQSLHHGNSQQIADIYCHGDFSDPSKQGPIVNFNLKRPDGSYIGFAEVDKMAQLYNIHLRTGCFCNIGACQKYLQLTAEQIKDNFEAGHVCGDDRDLINGKPTGSVRISFGYMSTIEDAQHCLTFICDCFMENKNKPNFAQDVQSKQYKCDVNKTLDSVITEKQSDVSDFYLSSSVQSNEKQDNEQCDLTLCSNKASDQKTDSHWTKDLQLVMQASSPTNYIVTNICLYPVKSCGAFEVRDWEICETGLKFDREWMIVSESGVTISQKRVPKLCLIKTQIDLVRKCLVLRYQDMCSVTVPLDSSDQGQGQQSILPCVGKVCGDRITGVDCGDTVGQWISEVLNKPGCRLIQQDRTRSRKCKLDKTDDDTENVSKLSLANESQYLLICRQSVEDLQHRIQQNEENPNFELENLLNRFRANVVVGGGLAFEEDGWATVKIGNNKFMSQGGCTRCQMVCLDQDTSERSKEPLKTLAAWRGKKIPFGIHLRHDDSAVGKRIHVGDPLLVE</sequence>
<dbReference type="InterPro" id="IPR028886">
    <property type="entry name" value="MoCo_sulfurase"/>
</dbReference>
<dbReference type="GO" id="GO:0030151">
    <property type="term" value="F:molybdenum ion binding"/>
    <property type="evidence" value="ECO:0007669"/>
    <property type="project" value="UniProtKB-UniRule"/>
</dbReference>
<dbReference type="SUPFAM" id="SSF53383">
    <property type="entry name" value="PLP-dependent transferases"/>
    <property type="match status" value="1"/>
</dbReference>
<evidence type="ECO:0000313" key="6">
    <source>
        <dbReference type="EMBL" id="CAG2225777.1"/>
    </source>
</evidence>